<keyword evidence="3 6" id="KW-0067">ATP-binding</keyword>
<protein>
    <recommendedName>
        <fullName evidence="7">Glutamyl/glutaminyl-tRNA synthetase class Ib catalytic domain-containing protein</fullName>
    </recommendedName>
</protein>
<dbReference type="Gene3D" id="3.40.50.620">
    <property type="entry name" value="HUPs"/>
    <property type="match status" value="1"/>
</dbReference>
<evidence type="ECO:0000256" key="4">
    <source>
        <dbReference type="ARBA" id="ARBA00022917"/>
    </source>
</evidence>
<keyword evidence="2 6" id="KW-0547">Nucleotide-binding</keyword>
<dbReference type="Pfam" id="PF00749">
    <property type="entry name" value="tRNA-synt_1c"/>
    <property type="match status" value="1"/>
</dbReference>
<dbReference type="PANTHER" id="PTHR43097">
    <property type="entry name" value="GLUTAMINE-TRNA LIGASE"/>
    <property type="match status" value="1"/>
</dbReference>
<evidence type="ECO:0000313" key="9">
    <source>
        <dbReference type="Proteomes" id="UP000578531"/>
    </source>
</evidence>
<dbReference type="PANTHER" id="PTHR43097:SF5">
    <property type="entry name" value="GLUTAMATE--TRNA LIGASE"/>
    <property type="match status" value="1"/>
</dbReference>
<keyword evidence="9" id="KW-1185">Reference proteome</keyword>
<evidence type="ECO:0000256" key="5">
    <source>
        <dbReference type="ARBA" id="ARBA00023146"/>
    </source>
</evidence>
<dbReference type="GO" id="GO:0005524">
    <property type="term" value="F:ATP binding"/>
    <property type="evidence" value="ECO:0007669"/>
    <property type="project" value="UniProtKB-KW"/>
</dbReference>
<dbReference type="GO" id="GO:0017102">
    <property type="term" value="C:methionyl glutamyl tRNA synthetase complex"/>
    <property type="evidence" value="ECO:0007669"/>
    <property type="project" value="TreeGrafter"/>
</dbReference>
<evidence type="ECO:0000256" key="3">
    <source>
        <dbReference type="ARBA" id="ARBA00022840"/>
    </source>
</evidence>
<dbReference type="GO" id="GO:0005829">
    <property type="term" value="C:cytosol"/>
    <property type="evidence" value="ECO:0007669"/>
    <property type="project" value="TreeGrafter"/>
</dbReference>
<name>A0A8H6L650_9LECA</name>
<dbReference type="GeneID" id="59286495"/>
<comment type="caution">
    <text evidence="8">The sequence shown here is derived from an EMBL/GenBank/DDBJ whole genome shotgun (WGS) entry which is preliminary data.</text>
</comment>
<dbReference type="InterPro" id="IPR050132">
    <property type="entry name" value="Gln/Glu-tRNA_Ligase"/>
</dbReference>
<dbReference type="OrthoDB" id="10250478at2759"/>
<dbReference type="SUPFAM" id="SSF52374">
    <property type="entry name" value="Nucleotidylyl transferase"/>
    <property type="match status" value="1"/>
</dbReference>
<sequence length="118" mass="13266">MIKRSKKNICPWFKFVESTNRWIVTAVADFDALAHRKRSLATPEGSNYNIRLSHVKGGVVTRLPPEPSGFLRVGHAKAALLVDFLARGKGNWNLICPFDVTNPSEELQEFEDSIVDDL</sequence>
<keyword evidence="4 6" id="KW-0648">Protein biosynthesis</keyword>
<evidence type="ECO:0000256" key="6">
    <source>
        <dbReference type="RuleBase" id="RU363037"/>
    </source>
</evidence>
<keyword evidence="1 6" id="KW-0436">Ligase</keyword>
<proteinExistence type="inferred from homology"/>
<keyword evidence="5 6" id="KW-0030">Aminoacyl-tRNA synthetase</keyword>
<evidence type="ECO:0000256" key="2">
    <source>
        <dbReference type="ARBA" id="ARBA00022741"/>
    </source>
</evidence>
<comment type="similarity">
    <text evidence="6">Belongs to the class-I aminoacyl-tRNA synthetase family.</text>
</comment>
<dbReference type="EMBL" id="JACCJC010000016">
    <property type="protein sequence ID" value="KAF6236952.1"/>
    <property type="molecule type" value="Genomic_DNA"/>
</dbReference>
<dbReference type="InterPro" id="IPR020058">
    <property type="entry name" value="Glu/Gln-tRNA-synth_Ib_cat-dom"/>
</dbReference>
<dbReference type="RefSeq" id="XP_037166284.1">
    <property type="nucleotide sequence ID" value="XM_037306749.1"/>
</dbReference>
<evidence type="ECO:0000313" key="8">
    <source>
        <dbReference type="EMBL" id="KAF6236952.1"/>
    </source>
</evidence>
<evidence type="ECO:0000256" key="1">
    <source>
        <dbReference type="ARBA" id="ARBA00022598"/>
    </source>
</evidence>
<dbReference type="InterPro" id="IPR014729">
    <property type="entry name" value="Rossmann-like_a/b/a_fold"/>
</dbReference>
<feature type="domain" description="Glutamyl/glutaminyl-tRNA synthetase class Ib catalytic" evidence="7">
    <location>
        <begin position="59"/>
        <end position="118"/>
    </location>
</feature>
<dbReference type="Proteomes" id="UP000578531">
    <property type="component" value="Unassembled WGS sequence"/>
</dbReference>
<dbReference type="AlphaFoldDB" id="A0A8H6L650"/>
<gene>
    <name evidence="8" type="ORF">HO173_004831</name>
</gene>
<reference evidence="8 9" key="1">
    <citation type="journal article" date="2020" name="Genomics">
        <title>Complete, high-quality genomes from long-read metagenomic sequencing of two wolf lichen thalli reveals enigmatic genome architecture.</title>
        <authorList>
            <person name="McKenzie S.K."/>
            <person name="Walston R.F."/>
            <person name="Allen J.L."/>
        </authorList>
    </citation>
    <scope>NUCLEOTIDE SEQUENCE [LARGE SCALE GENOMIC DNA]</scope>
    <source>
        <strain evidence="8">WasteWater2</strain>
    </source>
</reference>
<dbReference type="GO" id="GO:0004818">
    <property type="term" value="F:glutamate-tRNA ligase activity"/>
    <property type="evidence" value="ECO:0007669"/>
    <property type="project" value="TreeGrafter"/>
</dbReference>
<dbReference type="GO" id="GO:0006424">
    <property type="term" value="P:glutamyl-tRNA aminoacylation"/>
    <property type="evidence" value="ECO:0007669"/>
    <property type="project" value="TreeGrafter"/>
</dbReference>
<organism evidence="8 9">
    <name type="scientific">Letharia columbiana</name>
    <dbReference type="NCBI Taxonomy" id="112416"/>
    <lineage>
        <taxon>Eukaryota</taxon>
        <taxon>Fungi</taxon>
        <taxon>Dikarya</taxon>
        <taxon>Ascomycota</taxon>
        <taxon>Pezizomycotina</taxon>
        <taxon>Lecanoromycetes</taxon>
        <taxon>OSLEUM clade</taxon>
        <taxon>Lecanoromycetidae</taxon>
        <taxon>Lecanorales</taxon>
        <taxon>Lecanorineae</taxon>
        <taxon>Parmeliaceae</taxon>
        <taxon>Letharia</taxon>
    </lineage>
</organism>
<evidence type="ECO:0000259" key="7">
    <source>
        <dbReference type="Pfam" id="PF00749"/>
    </source>
</evidence>
<accession>A0A8H6L650</accession>